<dbReference type="EMBL" id="BLXT01000383">
    <property type="protein sequence ID" value="GFN76384.1"/>
    <property type="molecule type" value="Genomic_DNA"/>
</dbReference>
<evidence type="ECO:0000256" key="1">
    <source>
        <dbReference type="SAM" id="MobiDB-lite"/>
    </source>
</evidence>
<feature type="region of interest" description="Disordered" evidence="1">
    <location>
        <begin position="1"/>
        <end position="65"/>
    </location>
</feature>
<proteinExistence type="predicted"/>
<sequence>MEDFNAHEGSPRKEDNGPRVLRRHERKLKERTRWCQTLQGEKANPAPEDWRSPALPAPPRHSAATTTVHPAACPDLFDRPGTVMAVMKLGQRSCIHSLIHWFAHAGEIE</sequence>
<reference evidence="2 3" key="1">
    <citation type="journal article" date="2021" name="Elife">
        <title>Chloroplast acquisition without the gene transfer in kleptoplastic sea slugs, Plakobranchus ocellatus.</title>
        <authorList>
            <person name="Maeda T."/>
            <person name="Takahashi S."/>
            <person name="Yoshida T."/>
            <person name="Shimamura S."/>
            <person name="Takaki Y."/>
            <person name="Nagai Y."/>
            <person name="Toyoda A."/>
            <person name="Suzuki Y."/>
            <person name="Arimoto A."/>
            <person name="Ishii H."/>
            <person name="Satoh N."/>
            <person name="Nishiyama T."/>
            <person name="Hasebe M."/>
            <person name="Maruyama T."/>
            <person name="Minagawa J."/>
            <person name="Obokata J."/>
            <person name="Shigenobu S."/>
        </authorList>
    </citation>
    <scope>NUCLEOTIDE SEQUENCE [LARGE SCALE GENOMIC DNA]</scope>
</reference>
<evidence type="ECO:0000313" key="3">
    <source>
        <dbReference type="Proteomes" id="UP000735302"/>
    </source>
</evidence>
<feature type="compositionally biased region" description="Basic and acidic residues" evidence="1">
    <location>
        <begin position="1"/>
        <end position="17"/>
    </location>
</feature>
<comment type="caution">
    <text evidence="2">The sequence shown here is derived from an EMBL/GenBank/DDBJ whole genome shotgun (WGS) entry which is preliminary data.</text>
</comment>
<gene>
    <name evidence="2" type="ORF">PoB_000289000</name>
</gene>
<evidence type="ECO:0000313" key="2">
    <source>
        <dbReference type="EMBL" id="GFN76384.1"/>
    </source>
</evidence>
<protein>
    <submittedName>
        <fullName evidence="2">Uncharacterized protein</fullName>
    </submittedName>
</protein>
<keyword evidence="3" id="KW-1185">Reference proteome</keyword>
<name>A0AAV3XZX4_9GAST</name>
<dbReference type="Proteomes" id="UP000735302">
    <property type="component" value="Unassembled WGS sequence"/>
</dbReference>
<dbReference type="AlphaFoldDB" id="A0AAV3XZX4"/>
<accession>A0AAV3XZX4</accession>
<organism evidence="2 3">
    <name type="scientific">Plakobranchus ocellatus</name>
    <dbReference type="NCBI Taxonomy" id="259542"/>
    <lineage>
        <taxon>Eukaryota</taxon>
        <taxon>Metazoa</taxon>
        <taxon>Spiralia</taxon>
        <taxon>Lophotrochozoa</taxon>
        <taxon>Mollusca</taxon>
        <taxon>Gastropoda</taxon>
        <taxon>Heterobranchia</taxon>
        <taxon>Euthyneura</taxon>
        <taxon>Panpulmonata</taxon>
        <taxon>Sacoglossa</taxon>
        <taxon>Placobranchoidea</taxon>
        <taxon>Plakobranchidae</taxon>
        <taxon>Plakobranchus</taxon>
    </lineage>
</organism>